<protein>
    <submittedName>
        <fullName evidence="4">Uncharacterized protein</fullName>
    </submittedName>
</protein>
<reference evidence="3 6" key="1">
    <citation type="submission" date="2018-01" db="EMBL/GenBank/DDBJ databases">
        <title>Complete genome sequence of Staphylococcus Scheliferi isolated from human.</title>
        <authorList>
            <person name="Abouelkhair M.A."/>
            <person name="Bemis D.A."/>
            <person name="Kania S.A."/>
        </authorList>
    </citation>
    <scope>NUCLEOTIDE SEQUENCE [LARGE SCALE GENOMIC DNA]</scope>
    <source>
        <strain evidence="3 6">ATCC 43808</strain>
    </source>
</reference>
<feature type="transmembrane region" description="Helical" evidence="1">
    <location>
        <begin position="32"/>
        <end position="51"/>
    </location>
</feature>
<keyword evidence="1" id="KW-0812">Transmembrane</keyword>
<dbReference type="EMBL" id="UHEF01000001">
    <property type="protein sequence ID" value="SUM90040.1"/>
    <property type="molecule type" value="Genomic_DNA"/>
</dbReference>
<evidence type="ECO:0000313" key="4">
    <source>
        <dbReference type="EMBL" id="SUM90040.1"/>
    </source>
</evidence>
<keyword evidence="1" id="KW-1133">Transmembrane helix</keyword>
<proteinExistence type="predicted"/>
<reference evidence="4" key="2">
    <citation type="submission" date="2018-06" db="EMBL/GenBank/DDBJ databases">
        <authorList>
            <consortium name="Pathogen Informatics"/>
            <person name="Doyle S."/>
        </authorList>
    </citation>
    <scope>NUCLEOTIDE SEQUENCE [LARGE SCALE GENOMIC DNA]</scope>
    <source>
        <strain evidence="4">NCTC12218</strain>
    </source>
</reference>
<feature type="transmembrane region" description="Helical" evidence="1">
    <location>
        <begin position="6"/>
        <end position="25"/>
    </location>
</feature>
<dbReference type="AlphaFoldDB" id="A0A7Z7QQX7"/>
<evidence type="ECO:0000256" key="1">
    <source>
        <dbReference type="SAM" id="Phobius"/>
    </source>
</evidence>
<evidence type="ECO:0000313" key="2">
    <source>
        <dbReference type="EMBL" id="CAD7360468.1"/>
    </source>
</evidence>
<keyword evidence="1" id="KW-0472">Membrane</keyword>
<evidence type="ECO:0000313" key="6">
    <source>
        <dbReference type="Proteomes" id="UP000572988"/>
    </source>
</evidence>
<keyword evidence="6" id="KW-1185">Reference proteome</keyword>
<name>A0A7Z7QQX7_STASC</name>
<organism evidence="4">
    <name type="scientific">Staphylococcus schleiferi</name>
    <dbReference type="NCBI Taxonomy" id="1295"/>
    <lineage>
        <taxon>Bacteria</taxon>
        <taxon>Bacillati</taxon>
        <taxon>Bacillota</taxon>
        <taxon>Bacilli</taxon>
        <taxon>Bacillales</taxon>
        <taxon>Staphylococcaceae</taxon>
        <taxon>Staphylococcus</taxon>
    </lineage>
</organism>
<dbReference type="EMBL" id="POVK01000037">
    <property type="protein sequence ID" value="NHA34809.1"/>
    <property type="molecule type" value="Genomic_DNA"/>
</dbReference>
<dbReference type="EMBL" id="LR962863">
    <property type="protein sequence ID" value="CAD7360468.1"/>
    <property type="molecule type" value="Genomic_DNA"/>
</dbReference>
<dbReference type="Proteomes" id="UP000264146">
    <property type="component" value="Chromosome"/>
</dbReference>
<evidence type="ECO:0000313" key="5">
    <source>
        <dbReference type="Proteomes" id="UP000264146"/>
    </source>
</evidence>
<dbReference type="Proteomes" id="UP000572988">
    <property type="component" value="Unassembled WGS sequence"/>
</dbReference>
<reference evidence="2 5" key="3">
    <citation type="submission" date="2020-11" db="EMBL/GenBank/DDBJ databases">
        <authorList>
            <consortium name="Pathogen Informatics"/>
        </authorList>
    </citation>
    <scope>NUCLEOTIDE SEQUENCE [LARGE SCALE GENOMIC DNA]</scope>
    <source>
        <strain evidence="2 5">NCTC12218</strain>
    </source>
</reference>
<gene>
    <name evidence="3" type="ORF">C1O36_10040</name>
    <name evidence="4" type="ORF">NCTC12218_02144</name>
</gene>
<sequence length="68" mass="8019">MIVVYLLGFMIVLWLGQWIGNQLIFHQKRFWAYVWMLCVLIIQGGIIYGLISELAPRVIEVLSLFYDN</sequence>
<evidence type="ECO:0000313" key="3">
    <source>
        <dbReference type="EMBL" id="NHA34809.1"/>
    </source>
</evidence>
<accession>A0A7Z7QQX7</accession>